<sequence>MTPELGWMAWTAILAGSLWIPYIVGINTAADGTLPDGADPFRRPQDPNLQRPWVARAFRAHLNLLEQFLPMLALVLIADAAGIKSPVTVWATGLFFGLRLIHAVGMITGTARMPLRPLVFTTGWLCIMAVGATIVTSV</sequence>
<evidence type="ECO:0000256" key="2">
    <source>
        <dbReference type="ARBA" id="ARBA00022692"/>
    </source>
</evidence>
<evidence type="ECO:0000313" key="6">
    <source>
        <dbReference type="EMBL" id="CTQ50805.1"/>
    </source>
</evidence>
<feature type="transmembrane region" description="Helical" evidence="5">
    <location>
        <begin position="6"/>
        <end position="24"/>
    </location>
</feature>
<reference evidence="6 7" key="1">
    <citation type="submission" date="2015-07" db="EMBL/GenBank/DDBJ databases">
        <authorList>
            <person name="Noorani M."/>
        </authorList>
    </citation>
    <scope>NUCLEOTIDE SEQUENCE [LARGE SCALE GENOMIC DNA]</scope>
    <source>
        <strain evidence="6 7">CECT 7802</strain>
    </source>
</reference>
<evidence type="ECO:0000256" key="4">
    <source>
        <dbReference type="ARBA" id="ARBA00023136"/>
    </source>
</evidence>
<keyword evidence="3 5" id="KW-1133">Transmembrane helix</keyword>
<dbReference type="EMBL" id="CXSU01000012">
    <property type="protein sequence ID" value="CTQ50805.1"/>
    <property type="molecule type" value="Genomic_DNA"/>
</dbReference>
<evidence type="ECO:0000256" key="5">
    <source>
        <dbReference type="SAM" id="Phobius"/>
    </source>
</evidence>
<keyword evidence="2 5" id="KW-0812">Transmembrane</keyword>
<protein>
    <submittedName>
        <fullName evidence="6">Putative relative of glutathione S-transferase, MAPEG superfamily</fullName>
    </submittedName>
</protein>
<dbReference type="RefSeq" id="WP_055086572.1">
    <property type="nucleotide sequence ID" value="NZ_CXSU01000012.1"/>
</dbReference>
<evidence type="ECO:0000256" key="3">
    <source>
        <dbReference type="ARBA" id="ARBA00022989"/>
    </source>
</evidence>
<evidence type="ECO:0000256" key="1">
    <source>
        <dbReference type="ARBA" id="ARBA00004370"/>
    </source>
</evidence>
<dbReference type="OrthoDB" id="7743618at2"/>
<keyword evidence="7" id="KW-1185">Reference proteome</keyword>
<dbReference type="Pfam" id="PF01124">
    <property type="entry name" value="MAPEG"/>
    <property type="match status" value="1"/>
</dbReference>
<dbReference type="STRING" id="420998.JDO7802_02834"/>
<evidence type="ECO:0000313" key="7">
    <source>
        <dbReference type="Proteomes" id="UP000049222"/>
    </source>
</evidence>
<dbReference type="AlphaFoldDB" id="A0A0M6YMC9"/>
<dbReference type="InterPro" id="IPR023352">
    <property type="entry name" value="MAPEG-like_dom_sf"/>
</dbReference>
<proteinExistence type="predicted"/>
<accession>A0A0M6YMC9</accession>
<keyword evidence="6" id="KW-0808">Transferase</keyword>
<dbReference type="GO" id="GO:0016020">
    <property type="term" value="C:membrane"/>
    <property type="evidence" value="ECO:0007669"/>
    <property type="project" value="UniProtKB-SubCell"/>
</dbReference>
<keyword evidence="4 5" id="KW-0472">Membrane</keyword>
<feature type="transmembrane region" description="Helical" evidence="5">
    <location>
        <begin position="118"/>
        <end position="136"/>
    </location>
</feature>
<gene>
    <name evidence="6" type="ORF">JDO7802_02834</name>
</gene>
<organism evidence="6 7">
    <name type="scientific">Jannaschia donghaensis</name>
    <dbReference type="NCBI Taxonomy" id="420998"/>
    <lineage>
        <taxon>Bacteria</taxon>
        <taxon>Pseudomonadati</taxon>
        <taxon>Pseudomonadota</taxon>
        <taxon>Alphaproteobacteria</taxon>
        <taxon>Rhodobacterales</taxon>
        <taxon>Roseobacteraceae</taxon>
        <taxon>Jannaschia</taxon>
    </lineage>
</organism>
<dbReference type="InterPro" id="IPR001129">
    <property type="entry name" value="Membr-assoc_MAPEG"/>
</dbReference>
<dbReference type="Gene3D" id="1.20.120.550">
    <property type="entry name" value="Membrane associated eicosanoid/glutathione metabolism-like domain"/>
    <property type="match status" value="1"/>
</dbReference>
<dbReference type="SUPFAM" id="SSF161084">
    <property type="entry name" value="MAPEG domain-like"/>
    <property type="match status" value="1"/>
</dbReference>
<name>A0A0M6YMC9_9RHOB</name>
<dbReference type="GO" id="GO:0016740">
    <property type="term" value="F:transferase activity"/>
    <property type="evidence" value="ECO:0007669"/>
    <property type="project" value="UniProtKB-KW"/>
</dbReference>
<dbReference type="Proteomes" id="UP000049222">
    <property type="component" value="Unassembled WGS sequence"/>
</dbReference>
<feature type="transmembrane region" description="Helical" evidence="5">
    <location>
        <begin position="89"/>
        <end position="111"/>
    </location>
</feature>
<comment type="subcellular location">
    <subcellularLocation>
        <location evidence="1">Membrane</location>
    </subcellularLocation>
</comment>